<proteinExistence type="predicted"/>
<name>A0AAP2AEH9_LELAM</name>
<organism evidence="2 3">
    <name type="scientific">Lelliottia amnigena</name>
    <name type="common">Enterobacter amnigenus</name>
    <dbReference type="NCBI Taxonomy" id="61646"/>
    <lineage>
        <taxon>Bacteria</taxon>
        <taxon>Pseudomonadati</taxon>
        <taxon>Pseudomonadota</taxon>
        <taxon>Gammaproteobacteria</taxon>
        <taxon>Enterobacterales</taxon>
        <taxon>Enterobacteriaceae</taxon>
        <taxon>Lelliottia</taxon>
    </lineage>
</organism>
<keyword evidence="1" id="KW-1133">Transmembrane helix</keyword>
<comment type="caution">
    <text evidence="2">The sequence shown here is derived from an EMBL/GenBank/DDBJ whole genome shotgun (WGS) entry which is preliminary data.</text>
</comment>
<feature type="transmembrane region" description="Helical" evidence="1">
    <location>
        <begin position="12"/>
        <end position="30"/>
    </location>
</feature>
<keyword evidence="1" id="KW-0472">Membrane</keyword>
<dbReference type="EMBL" id="JAENMS010000005">
    <property type="protein sequence ID" value="MBL5935141.1"/>
    <property type="molecule type" value="Genomic_DNA"/>
</dbReference>
<reference evidence="2" key="1">
    <citation type="submission" date="2020-12" db="EMBL/GenBank/DDBJ databases">
        <title>Draft genome sequence of Enterobacter spp., Lelliottia spp. and Serratia spp. isolated from drinking water reservoirs and lakes.</title>
        <authorList>
            <person name="Reitter C."/>
            <person name="Neuhaus K."/>
            <person name="Huegler M."/>
        </authorList>
    </citation>
    <scope>NUCLEOTIDE SEQUENCE</scope>
    <source>
        <strain evidence="2">TZW15</strain>
    </source>
</reference>
<dbReference type="Proteomes" id="UP000653275">
    <property type="component" value="Unassembled WGS sequence"/>
</dbReference>
<evidence type="ECO:0000313" key="2">
    <source>
        <dbReference type="EMBL" id="MBL5935141.1"/>
    </source>
</evidence>
<evidence type="ECO:0000256" key="1">
    <source>
        <dbReference type="SAM" id="Phobius"/>
    </source>
</evidence>
<keyword evidence="1" id="KW-0812">Transmembrane</keyword>
<evidence type="ECO:0000313" key="3">
    <source>
        <dbReference type="Proteomes" id="UP000653275"/>
    </source>
</evidence>
<accession>A0AAP2AEH9</accession>
<feature type="transmembrane region" description="Helical" evidence="1">
    <location>
        <begin position="66"/>
        <end position="85"/>
    </location>
</feature>
<protein>
    <submittedName>
        <fullName evidence="2">Uncharacterized protein</fullName>
    </submittedName>
</protein>
<sequence length="89" mass="9887">MASRTKTILRWGGIALVFAIYSIALMIPVLDFGLTRKYNGHPSTGEMEARLCEAIIDDLSRSVDNLLIKAFFGSAICLVLVLLIFKKVR</sequence>
<dbReference type="AlphaFoldDB" id="A0AAP2AEH9"/>
<gene>
    <name evidence="2" type="ORF">I7V27_11850</name>
</gene>